<gene>
    <name evidence="1" type="primary">aat</name>
    <name evidence="2" type="ORF">GRFL_1141</name>
</gene>
<dbReference type="Gene3D" id="3.40.630.70">
    <property type="entry name" value="Leucyl/phenylalanyl-tRNA-protein transferase, C-terminal domain"/>
    <property type="match status" value="1"/>
</dbReference>
<dbReference type="Proteomes" id="UP000186230">
    <property type="component" value="Chromosome"/>
</dbReference>
<dbReference type="RefSeq" id="WP_083643698.1">
    <property type="nucleotide sequence ID" value="NZ_AMRU01000002.1"/>
</dbReference>
<dbReference type="OrthoDB" id="9790282at2"/>
<dbReference type="KEGG" id="gfl:GRFL_1141"/>
<evidence type="ECO:0000313" key="3">
    <source>
        <dbReference type="Proteomes" id="UP000186230"/>
    </source>
</evidence>
<comment type="catalytic activity">
    <reaction evidence="1">
        <text>N-terminal L-arginyl-[protein] + L-leucyl-tRNA(Leu) = N-terminal L-leucyl-L-arginyl-[protein] + tRNA(Leu) + H(+)</text>
        <dbReference type="Rhea" id="RHEA:50416"/>
        <dbReference type="Rhea" id="RHEA-COMP:9613"/>
        <dbReference type="Rhea" id="RHEA-COMP:9622"/>
        <dbReference type="Rhea" id="RHEA-COMP:12672"/>
        <dbReference type="Rhea" id="RHEA-COMP:12673"/>
        <dbReference type="ChEBI" id="CHEBI:15378"/>
        <dbReference type="ChEBI" id="CHEBI:64719"/>
        <dbReference type="ChEBI" id="CHEBI:78442"/>
        <dbReference type="ChEBI" id="CHEBI:78494"/>
        <dbReference type="ChEBI" id="CHEBI:133044"/>
        <dbReference type="EC" id="2.3.2.6"/>
    </reaction>
</comment>
<dbReference type="AlphaFoldDB" id="A0A1L7I403"/>
<name>A0A1L7I403_9FLAO</name>
<dbReference type="EMBL" id="CP016359">
    <property type="protein sequence ID" value="APU67865.1"/>
    <property type="molecule type" value="Genomic_DNA"/>
</dbReference>
<reference evidence="2 3" key="1">
    <citation type="submission" date="2016-07" db="EMBL/GenBank/DDBJ databases">
        <title>Multi-omics approach to identify versatile polysaccharide utilization systems of a marine flavobacterium Gramella flava.</title>
        <authorList>
            <person name="Tang K."/>
        </authorList>
    </citation>
    <scope>NUCLEOTIDE SEQUENCE [LARGE SCALE GENOMIC DNA]</scope>
    <source>
        <strain evidence="2 3">JLT2011</strain>
    </source>
</reference>
<dbReference type="InterPro" id="IPR042203">
    <property type="entry name" value="Leu/Phe-tRNA_Trfase_C"/>
</dbReference>
<evidence type="ECO:0000313" key="2">
    <source>
        <dbReference type="EMBL" id="APU67865.1"/>
    </source>
</evidence>
<comment type="similarity">
    <text evidence="1">Belongs to the L/F-transferase family.</text>
</comment>
<dbReference type="InterPro" id="IPR016181">
    <property type="entry name" value="Acyl_CoA_acyltransferase"/>
</dbReference>
<sequence length="212" mass="24539">MYFLRPEDDFPPVEMADDEGLLAVTSFLNKDRIKNAYQKGIFPWYNEGQPVLWWSPDPRMVLFPEELKIAKSMRPYLNQQKFQVTYNAHFEAVIDACAQVPREGQDGTWITPEIKKEYASLFREGFVQSVEVWDGEQLVGGLYGVYLRKKKVFCGESMFSNKSNASKFGFIKLVQKLQGEGVKLIDCQVYTSHLESLGAREIPREEFLKFLK</sequence>
<dbReference type="InterPro" id="IPR004616">
    <property type="entry name" value="Leu/Phe-tRNA_Trfase"/>
</dbReference>
<dbReference type="PANTHER" id="PTHR30098">
    <property type="entry name" value="LEUCYL/PHENYLALANYL-TRNA--PROTEIN TRANSFERASE"/>
    <property type="match status" value="1"/>
</dbReference>
<dbReference type="PANTHER" id="PTHR30098:SF2">
    <property type="entry name" value="LEUCYL_PHENYLALANYL-TRNA--PROTEIN TRANSFERASE"/>
    <property type="match status" value="1"/>
</dbReference>
<proteinExistence type="inferred from homology"/>
<keyword evidence="1 2" id="KW-0808">Transferase</keyword>
<protein>
    <recommendedName>
        <fullName evidence="1">Leucyl/phenylalanyl-tRNA--protein transferase</fullName>
        <ecNumber evidence="1">2.3.2.6</ecNumber>
    </recommendedName>
    <alternativeName>
        <fullName evidence="1">L/F-transferase</fullName>
    </alternativeName>
    <alternativeName>
        <fullName evidence="1">Leucyltransferase</fullName>
    </alternativeName>
    <alternativeName>
        <fullName evidence="1">Phenyalanyltransferase</fullName>
    </alternativeName>
</protein>
<dbReference type="HAMAP" id="MF_00688">
    <property type="entry name" value="Leu_Phe_trans"/>
    <property type="match status" value="1"/>
</dbReference>
<dbReference type="SUPFAM" id="SSF55729">
    <property type="entry name" value="Acyl-CoA N-acyltransferases (Nat)"/>
    <property type="match status" value="1"/>
</dbReference>
<dbReference type="EC" id="2.3.2.6" evidence="1"/>
<evidence type="ECO:0000256" key="1">
    <source>
        <dbReference type="HAMAP-Rule" id="MF_00688"/>
    </source>
</evidence>
<dbReference type="GO" id="GO:0030163">
    <property type="term" value="P:protein catabolic process"/>
    <property type="evidence" value="ECO:0007669"/>
    <property type="project" value="UniProtKB-UniRule"/>
</dbReference>
<dbReference type="STRING" id="1229726.GRFL_1141"/>
<accession>A0A1L7I403</accession>
<keyword evidence="1" id="KW-0963">Cytoplasm</keyword>
<dbReference type="GO" id="GO:0008914">
    <property type="term" value="F:leucyl-tRNA--protein transferase activity"/>
    <property type="evidence" value="ECO:0007669"/>
    <property type="project" value="UniProtKB-UniRule"/>
</dbReference>
<comment type="subcellular location">
    <subcellularLocation>
        <location evidence="1">Cytoplasm</location>
    </subcellularLocation>
</comment>
<dbReference type="InterPro" id="IPR042221">
    <property type="entry name" value="Leu/Phe-tRNA_Trfase_N"/>
</dbReference>
<dbReference type="Pfam" id="PF03588">
    <property type="entry name" value="Leu_Phe_trans"/>
    <property type="match status" value="1"/>
</dbReference>
<keyword evidence="3" id="KW-1185">Reference proteome</keyword>
<keyword evidence="1 2" id="KW-0012">Acyltransferase</keyword>
<comment type="function">
    <text evidence="1">Functions in the N-end rule pathway of protein degradation where it conjugates Leu, Phe and, less efficiently, Met from aminoacyl-tRNAs to the N-termini of proteins containing an N-terminal arginine or lysine.</text>
</comment>
<dbReference type="Gene3D" id="3.30.70.3550">
    <property type="entry name" value="Leucyl/phenylalanyl-tRNA-protein transferase, N-terminal domain"/>
    <property type="match status" value="1"/>
</dbReference>
<dbReference type="NCBIfam" id="TIGR00667">
    <property type="entry name" value="aat"/>
    <property type="match status" value="1"/>
</dbReference>
<comment type="catalytic activity">
    <reaction evidence="1">
        <text>N-terminal L-lysyl-[protein] + L-leucyl-tRNA(Leu) = N-terminal L-leucyl-L-lysyl-[protein] + tRNA(Leu) + H(+)</text>
        <dbReference type="Rhea" id="RHEA:12340"/>
        <dbReference type="Rhea" id="RHEA-COMP:9613"/>
        <dbReference type="Rhea" id="RHEA-COMP:9622"/>
        <dbReference type="Rhea" id="RHEA-COMP:12670"/>
        <dbReference type="Rhea" id="RHEA-COMP:12671"/>
        <dbReference type="ChEBI" id="CHEBI:15378"/>
        <dbReference type="ChEBI" id="CHEBI:65249"/>
        <dbReference type="ChEBI" id="CHEBI:78442"/>
        <dbReference type="ChEBI" id="CHEBI:78494"/>
        <dbReference type="ChEBI" id="CHEBI:133043"/>
        <dbReference type="EC" id="2.3.2.6"/>
    </reaction>
</comment>
<dbReference type="GO" id="GO:0005737">
    <property type="term" value="C:cytoplasm"/>
    <property type="evidence" value="ECO:0007669"/>
    <property type="project" value="UniProtKB-SubCell"/>
</dbReference>
<comment type="catalytic activity">
    <reaction evidence="1">
        <text>L-phenylalanyl-tRNA(Phe) + an N-terminal L-alpha-aminoacyl-[protein] = an N-terminal L-phenylalanyl-L-alpha-aminoacyl-[protein] + tRNA(Phe)</text>
        <dbReference type="Rhea" id="RHEA:43632"/>
        <dbReference type="Rhea" id="RHEA-COMP:9668"/>
        <dbReference type="Rhea" id="RHEA-COMP:9699"/>
        <dbReference type="Rhea" id="RHEA-COMP:10636"/>
        <dbReference type="Rhea" id="RHEA-COMP:10637"/>
        <dbReference type="ChEBI" id="CHEBI:78442"/>
        <dbReference type="ChEBI" id="CHEBI:78531"/>
        <dbReference type="ChEBI" id="CHEBI:78597"/>
        <dbReference type="ChEBI" id="CHEBI:83561"/>
        <dbReference type="EC" id="2.3.2.6"/>
    </reaction>
</comment>
<organism evidence="2 3">
    <name type="scientific">Christiangramia flava JLT2011</name>
    <dbReference type="NCBI Taxonomy" id="1229726"/>
    <lineage>
        <taxon>Bacteria</taxon>
        <taxon>Pseudomonadati</taxon>
        <taxon>Bacteroidota</taxon>
        <taxon>Flavobacteriia</taxon>
        <taxon>Flavobacteriales</taxon>
        <taxon>Flavobacteriaceae</taxon>
        <taxon>Christiangramia</taxon>
    </lineage>
</organism>